<proteinExistence type="predicted"/>
<sequence length="247" mass="28448">MMDELFIVGDSSRLVVKNLINQFNATDLKINVFAPTNEDVDRLPNYSIQLLILLSDNIEFNIIRKIVVYQKKYDYHLCFVGKMTTISLEDNNFFNKIPSIKLESYTIDIENLLELMERNNVSKKHILVVDDEPIILRSIKVWLGDDFHLSLVSSGEMALEFLDMHPVDLVLLDYKMPTMDGPKVLEAIRSDKRLANLPVIFLTANNDRQSVINAMQLKPDGYILKSKAPDEIKEAVVDFFKNRIIKV</sequence>
<dbReference type="Proteomes" id="UP000182360">
    <property type="component" value="Unassembled WGS sequence"/>
</dbReference>
<dbReference type="SMART" id="SM00448">
    <property type="entry name" value="REC"/>
    <property type="match status" value="1"/>
</dbReference>
<dbReference type="OrthoDB" id="9797769at2"/>
<dbReference type="Pfam" id="PF00072">
    <property type="entry name" value="Response_reg"/>
    <property type="match status" value="1"/>
</dbReference>
<dbReference type="PROSITE" id="PS50110">
    <property type="entry name" value="RESPONSE_REGULATORY"/>
    <property type="match status" value="1"/>
</dbReference>
<dbReference type="InterPro" id="IPR011006">
    <property type="entry name" value="CheY-like_superfamily"/>
</dbReference>
<dbReference type="PANTHER" id="PTHR44591">
    <property type="entry name" value="STRESS RESPONSE REGULATOR PROTEIN 1"/>
    <property type="match status" value="1"/>
</dbReference>
<dbReference type="Gene3D" id="3.40.50.2300">
    <property type="match status" value="1"/>
</dbReference>
<keyword evidence="1 2" id="KW-0597">Phosphoprotein</keyword>
<dbReference type="AlphaFoldDB" id="A0A1H9ITW4"/>
<dbReference type="InterPro" id="IPR001789">
    <property type="entry name" value="Sig_transdc_resp-reg_receiver"/>
</dbReference>
<dbReference type="EMBL" id="FOFU01000010">
    <property type="protein sequence ID" value="SEQ78221.1"/>
    <property type="molecule type" value="Genomic_DNA"/>
</dbReference>
<dbReference type="InterPro" id="IPR058245">
    <property type="entry name" value="NreC/VraR/RcsB-like_REC"/>
</dbReference>
<dbReference type="SUPFAM" id="SSF52172">
    <property type="entry name" value="CheY-like"/>
    <property type="match status" value="1"/>
</dbReference>
<keyword evidence="5" id="KW-1185">Reference proteome</keyword>
<evidence type="ECO:0000313" key="5">
    <source>
        <dbReference type="Proteomes" id="UP000182360"/>
    </source>
</evidence>
<dbReference type="InterPro" id="IPR050595">
    <property type="entry name" value="Bact_response_regulator"/>
</dbReference>
<accession>A0A1H9ITW4</accession>
<organism evidence="4 5">
    <name type="scientific">Treponema bryantii</name>
    <dbReference type="NCBI Taxonomy" id="163"/>
    <lineage>
        <taxon>Bacteria</taxon>
        <taxon>Pseudomonadati</taxon>
        <taxon>Spirochaetota</taxon>
        <taxon>Spirochaetia</taxon>
        <taxon>Spirochaetales</taxon>
        <taxon>Treponemataceae</taxon>
        <taxon>Treponema</taxon>
    </lineage>
</organism>
<gene>
    <name evidence="4" type="ORF">SAMN04487977_110113</name>
</gene>
<feature type="domain" description="Response regulatory" evidence="3">
    <location>
        <begin position="125"/>
        <end position="240"/>
    </location>
</feature>
<reference evidence="4 5" key="1">
    <citation type="submission" date="2016-10" db="EMBL/GenBank/DDBJ databases">
        <authorList>
            <person name="de Groot N.N."/>
        </authorList>
    </citation>
    <scope>NUCLEOTIDE SEQUENCE [LARGE SCALE GENOMIC DNA]</scope>
    <source>
        <strain evidence="4 5">B25</strain>
    </source>
</reference>
<name>A0A1H9ITW4_9SPIR</name>
<evidence type="ECO:0000259" key="3">
    <source>
        <dbReference type="PROSITE" id="PS50110"/>
    </source>
</evidence>
<dbReference type="STRING" id="163.SAMN04487775_102226"/>
<dbReference type="GO" id="GO:0000160">
    <property type="term" value="P:phosphorelay signal transduction system"/>
    <property type="evidence" value="ECO:0007669"/>
    <property type="project" value="InterPro"/>
</dbReference>
<protein>
    <submittedName>
        <fullName evidence="4">Response regulator receiver domain-containing protein</fullName>
    </submittedName>
</protein>
<evidence type="ECO:0000313" key="4">
    <source>
        <dbReference type="EMBL" id="SEQ78221.1"/>
    </source>
</evidence>
<evidence type="ECO:0000256" key="1">
    <source>
        <dbReference type="ARBA" id="ARBA00022553"/>
    </source>
</evidence>
<feature type="modified residue" description="4-aspartylphosphate" evidence="2">
    <location>
        <position position="173"/>
    </location>
</feature>
<dbReference type="RefSeq" id="WP_074645115.1">
    <property type="nucleotide sequence ID" value="NZ_AP025286.1"/>
</dbReference>
<evidence type="ECO:0000256" key="2">
    <source>
        <dbReference type="PROSITE-ProRule" id="PRU00169"/>
    </source>
</evidence>
<dbReference type="PANTHER" id="PTHR44591:SF3">
    <property type="entry name" value="RESPONSE REGULATORY DOMAIN-CONTAINING PROTEIN"/>
    <property type="match status" value="1"/>
</dbReference>
<dbReference type="CDD" id="cd17535">
    <property type="entry name" value="REC_NarL-like"/>
    <property type="match status" value="1"/>
</dbReference>